<keyword evidence="6" id="KW-1185">Reference proteome</keyword>
<dbReference type="EMBL" id="OZ004258">
    <property type="protein sequence ID" value="CAK7912853.1"/>
    <property type="molecule type" value="Genomic_DNA"/>
</dbReference>
<feature type="domain" description="Cell morphogenesis central region" evidence="4">
    <location>
        <begin position="1741"/>
        <end position="2001"/>
    </location>
</feature>
<reference evidence="5 6" key="1">
    <citation type="submission" date="2024-01" db="EMBL/GenBank/DDBJ databases">
        <authorList>
            <consortium name="Genoscope - CEA"/>
            <person name="William W."/>
        </authorList>
    </citation>
    <scope>NUCLEOTIDE SEQUENCE [LARGE SCALE GENOMIC DNA]</scope>
    <source>
        <strain evidence="5 6">29B2s-10</strain>
    </source>
</reference>
<sequence length="2994" mass="332000">MIEIPDLDSLPVNATDSKRVYGGSGIQEDGDGPPAPPQPSHQLYSASGSTDEYIHDLKAYRFGESSGYLSDRPLSQGASKNVTNGDVLEPPIDFKNIETPPSPALSHGHYYNDSSSFFEGESRLASQDSISAEYSVAQVASIRTPTLVESPLLNLQQQQEAVQNSSPQQSTNRDLLKQEQEILRVYRQEQLQRQQQQQQQQQQIDDEDEEMLNVQNQNYNPQEEDELQEQLHDQLQDLNLRSSHQQPELQHDQYVPQQPEGEVKTLFQQQPQGQELQPGVELTNETISGDVSATGAPIRQVISVAAPINAGSASKATTRKDLATDSKTPAEYTLHILFTQFVRHAERKLNLCLDYPLNDEPPIIDLLAEGVDPQFDRIVASLGYISRRKPSPVIDSVMFWRKSKSEVATMAAQEVEKVVQQARQLPPPPQPPYSGGDYGGYTLNAAAMKNGAGGASNGAHVNGRAKRSLSLMRNRSISKLTGSHRRNQSASSVLGPKSSNPTPITSINNYDSNNDSYDEYRKSLEGQMHQARETAIQADRKSLASIYILCRVLIEVVRQTPSSVMGDDLGGKLEEIVYTQLKTTDPISTSESLVRSSNWNLFAQLLGFMSEKRFLSVSDRFIADLEKVPAHIINQNDEPRLHLLIHGMKYLKLTNYPLEKFEESAEFMQSLGKFFSKAMNESVIFAYCDVLSNLILPLASVLTAETNHPTWVEAIEMIFKKGMNLLSQSCGSVGSTSGTGPALVSPGSVGATTTSNASFNGDTSSINWTYSLLLVTSVLSVSTKELFSQEWLSLIEQNIFKLKPKVPIQDKTTLLVCVTRLTWVYLYRLPDSLNNTIKKLDSLFLSLFFGPNANSKKQQWMTSDKAMINALISLIKNVGYQHLNYVLDNVLLRLLKLSFVGTLENSSIEKLILVVKAYLEVIQGYEAGEKPAFPTDEVLTSLLVGGDALKKAKSNKKNNITATAVKNTATVSTDFMFLAKKPNNALTHEEICKNFATLIKLLDARYGADVLLPESSASGSTTPSVLPTKSQTNFFHFGIDFSDQAAKQSHMELFATLIEAIPWTLVPLGAGSEDSSTSLSGMPFKNVVEILARNAVHPDYLVARAATKSLRNLASRKNPSSLVTIFAKIAFQFTEKPGSYNSVFLNSPEFHRLLKIYVDLLNCWLEQFRERSRGQASTTTATGIGGGGIGPETPQDDEMMNKDVLNDLYQINYKTDGMNINPTAKAKTSDELEWKNIITVIEEIEGNGLFFLCSQDPKTRHFGIFVLKIVEQFDRAIYVATDPKSEIVTHSRSSSKFAADIGTRLIHVLEDMDFLELIKPLRNELSGPERSRLSKLKHKKHILVKLGESDYGIDSTLWFRLFPRLLDIFFERCPMPVAMCRSIVCVRMVQMHEYVLDFANTNKNNTSSLFTRAASTQGGPPEVLVDQWKLYLIFAACSLTSTNEQKISFPSQPTHGRKKSMPMYIQHQKITSAKSIFRMVFPLLKSKQPMVRDSVITGLSCININIFKTLLENVPASVSDWEVENIGKKRDNAEDQLRVEVVHILSNITSKFQANIEEIYEDEWTVANLVAIIKQVKTFLNHPVVQVDIEFQKLRRYFSVFLGNVFEGIQAVRDDLNKWLPFEARLGCFNYLKEWCGYGDGAMELAEDRYSLMTKKSKDVATSSATAAILEVERKALQFACLNCMAKLCSGSIKHQIEVASGPYMSGGMGTLAVLSFDIPALQSWIHGLFCTDSDKIHEIGRIALSHILRGSKDEEMYAEVFKQCYTDQKSVRTTESYFTVFVDAFMESQEQKQIDNSTFTSPPYDVLCLSTFLVGSESYSVRHSAIQLLISLEQKYYGRVISDRYTECVCNKTKVVYKKALFDISATLAAEHPEGVFVRISYLTMFFNLVGNSSRRDILSCLLPWIQTVELKEIVGSEIAEPKVVNSEDDNNPPPLDSSSMMVLNNLFEITVKFSSVISNEVEALWVALGSNARNFDKIVQYIMSNCLERKNAMVVEFSRQIIDYLSFSQPDPSYIVDKLIGNLNPRAMVPPQPYKMKTAATINTTVVDSIEYPYTANIWDIIPNNEKDVAFSLGQLSLVFLVDLFTTQSELMRERLPLLLHVSFALLDHYLFLVQEQAGMLLIHLIHALAPNEPKSRETIEILRQRDHLKHLWVYDDLNSEKRGVGARTPKNMDLLVRNVLEIFSRVGLGTGSGGASIEAGNEESGESTIITPTASTTGASAAGTTGAAVDGADISLEKHVATLQEEWSRVSLNWATTCAVRHLACRSFQIFRSLLSFLDQGMLKDMLHRLSNTISDDTVEIQGFAMQILMTLNAITAELNPKKLIDFPQLFWSSVACLSTIHEQEFIEVLSTMSKFVSKIDLDSPDTVSCLISTFPPKWEGKFEGLQQIVMVGLRSATAWDPLLKFLDKMNQLKDSEIIGMGDSRLLMAVLANMPRFLHALDIKTITPEIEETAMLLSSMADNCQKPGLSKILISLSKNRFRSKKDFLNQTISTMKQSFFPEFEAQTLVFLLGLLSNKIRWVKLETMNMLKHIFPLVDLQRDEFLGVGADLISPLLRLLLTDYAEPALEVLDEAVIISGSQLDKDVLRMSLGNTSVKKDYEKTATLFGIPDESGWAIPMPAVTASSTRNNVHAVFSTCAVGNNNDVSLDDIKEAEVEEEMIHFHMEDYYAPMYNDHYDGESVTVGEPDASLSNMWAALDEFDSFLTKEDNHPRHHHYDNNQYNSAINGGGNLQSQREFGHHLHSASVDTKYSSASDSNAAIGMDSAPLVYDKKVSVILNRSLARTQSNTSFKSSFADSIGGGQHTASPSTFSPLGGGSVIANKRSYIPFRNSRTIVSANNSNAVNNGSYGSDMPLSPTFDPDVNVGPLSPYRTPRIGSPVAMGTPLKSAGGGSVMASPPSAGMQGSAGTSSSNHGNGSNPVLGGLDLINSPFDSILGSGGKKKIKRGSKFSPNASSTSISPELAHWTQGVSMNSSSTPPGSTKGKKKKKKP</sequence>
<evidence type="ECO:0000256" key="1">
    <source>
        <dbReference type="SAM" id="MobiDB-lite"/>
    </source>
</evidence>
<feature type="domain" description="Cell morphogenesis protein C-terminal" evidence="3">
    <location>
        <begin position="2331"/>
        <end position="2582"/>
    </location>
</feature>
<feature type="compositionally biased region" description="Polar residues" evidence="1">
    <location>
        <begin position="488"/>
        <end position="505"/>
    </location>
</feature>
<feature type="region of interest" description="Disordered" evidence="1">
    <location>
        <begin position="1"/>
        <end position="48"/>
    </location>
</feature>
<dbReference type="Pfam" id="PF14228">
    <property type="entry name" value="MOR2-PAG1_mid"/>
    <property type="match status" value="3"/>
</dbReference>
<dbReference type="PANTHER" id="PTHR12295:SF30">
    <property type="entry name" value="PROTEIN FURRY"/>
    <property type="match status" value="1"/>
</dbReference>
<dbReference type="InterPro" id="IPR029473">
    <property type="entry name" value="MOR2-PAG1_mid"/>
</dbReference>
<dbReference type="InterPro" id="IPR025481">
    <property type="entry name" value="Cell_Morphogen_C"/>
</dbReference>
<dbReference type="Pfam" id="PF14225">
    <property type="entry name" value="MOR2-PAG1_C"/>
    <property type="match status" value="1"/>
</dbReference>
<proteinExistence type="predicted"/>
<feature type="region of interest" description="Disordered" evidence="1">
    <location>
        <begin position="1175"/>
        <end position="1196"/>
    </location>
</feature>
<dbReference type="PANTHER" id="PTHR12295">
    <property type="entry name" value="FURRY-RELATED"/>
    <property type="match status" value="1"/>
</dbReference>
<organism evidence="5 6">
    <name type="scientific">[Candida] anglica</name>
    <dbReference type="NCBI Taxonomy" id="148631"/>
    <lineage>
        <taxon>Eukaryota</taxon>
        <taxon>Fungi</taxon>
        <taxon>Dikarya</taxon>
        <taxon>Ascomycota</taxon>
        <taxon>Saccharomycotina</taxon>
        <taxon>Pichiomycetes</taxon>
        <taxon>Debaryomycetaceae</taxon>
        <taxon>Kurtzmaniella</taxon>
    </lineage>
</organism>
<feature type="domain" description="Cell morphogenesis protein N-terminal" evidence="2">
    <location>
        <begin position="539"/>
        <end position="1165"/>
    </location>
</feature>
<evidence type="ECO:0000313" key="5">
    <source>
        <dbReference type="EMBL" id="CAK7912853.1"/>
    </source>
</evidence>
<dbReference type="InterPro" id="IPR039867">
    <property type="entry name" value="Furry/Tao3/Mor2"/>
</dbReference>
<dbReference type="SUPFAM" id="SSF48371">
    <property type="entry name" value="ARM repeat"/>
    <property type="match status" value="2"/>
</dbReference>
<feature type="region of interest" description="Disordered" evidence="1">
    <location>
        <begin position="68"/>
        <end position="108"/>
    </location>
</feature>
<feature type="region of interest" description="Disordered" evidence="1">
    <location>
        <begin position="2856"/>
        <end position="2925"/>
    </location>
</feature>
<evidence type="ECO:0000259" key="4">
    <source>
        <dbReference type="Pfam" id="PF14228"/>
    </source>
</evidence>
<name>A0ABP0EFP6_9ASCO</name>
<dbReference type="InterPro" id="IPR016024">
    <property type="entry name" value="ARM-type_fold"/>
</dbReference>
<evidence type="ECO:0000313" key="6">
    <source>
        <dbReference type="Proteomes" id="UP001497600"/>
    </source>
</evidence>
<accession>A0ABP0EFP6</accession>
<feature type="domain" description="Cell morphogenesis central region" evidence="4">
    <location>
        <begin position="2245"/>
        <end position="2282"/>
    </location>
</feature>
<feature type="region of interest" description="Disordered" evidence="1">
    <location>
        <begin position="2941"/>
        <end position="2994"/>
    </location>
</feature>
<protein>
    <submittedName>
        <fullName evidence="5">Cell morphogenesis protein PAG1</fullName>
    </submittedName>
</protein>
<dbReference type="Proteomes" id="UP001497600">
    <property type="component" value="Chromosome F"/>
</dbReference>
<feature type="domain" description="Cell morphogenesis central region" evidence="4">
    <location>
        <begin position="2074"/>
        <end position="2133"/>
    </location>
</feature>
<dbReference type="Pfam" id="PF14222">
    <property type="entry name" value="MOR2-PAG1_N"/>
    <property type="match status" value="1"/>
</dbReference>
<feature type="region of interest" description="Disordered" evidence="1">
    <location>
        <begin position="478"/>
        <end position="513"/>
    </location>
</feature>
<dbReference type="InterPro" id="IPR025614">
    <property type="entry name" value="Cell_morpho_N"/>
</dbReference>
<gene>
    <name evidence="5" type="primary">TAO3</name>
    <name evidence="5" type="ORF">CAAN4_F08922</name>
</gene>
<feature type="compositionally biased region" description="Low complexity" evidence="1">
    <location>
        <begin position="2909"/>
        <end position="2922"/>
    </location>
</feature>
<feature type="compositionally biased region" description="Low complexity" evidence="1">
    <location>
        <begin position="2210"/>
        <end position="2225"/>
    </location>
</feature>
<evidence type="ECO:0000259" key="3">
    <source>
        <dbReference type="Pfam" id="PF14225"/>
    </source>
</evidence>
<feature type="region of interest" description="Disordered" evidence="1">
    <location>
        <begin position="2199"/>
        <end position="2225"/>
    </location>
</feature>
<evidence type="ECO:0000259" key="2">
    <source>
        <dbReference type="Pfam" id="PF14222"/>
    </source>
</evidence>